<name>A0A318H188_9BURK</name>
<dbReference type="AlphaFoldDB" id="A0A318H188"/>
<feature type="binding site" evidence="13">
    <location>
        <position position="154"/>
    </location>
    <ligand>
        <name>Fe cation</name>
        <dbReference type="ChEBI" id="CHEBI:24875"/>
    </ligand>
</feature>
<dbReference type="InterPro" id="IPR043135">
    <property type="entry name" value="Fur_C"/>
</dbReference>
<keyword evidence="5" id="KW-0963">Cytoplasm</keyword>
<evidence type="ECO:0000256" key="7">
    <source>
        <dbReference type="ARBA" id="ARBA00022723"/>
    </source>
</evidence>
<keyword evidence="11" id="KW-0804">Transcription</keyword>
<feature type="binding site" evidence="12">
    <location>
        <position position="162"/>
    </location>
    <ligand>
        <name>Zn(2+)</name>
        <dbReference type="ChEBI" id="CHEBI:29105"/>
    </ligand>
</feature>
<feature type="binding site" evidence="12">
    <location>
        <position position="125"/>
    </location>
    <ligand>
        <name>Zn(2+)</name>
        <dbReference type="ChEBI" id="CHEBI:29105"/>
    </ligand>
</feature>
<comment type="subunit">
    <text evidence="3">Homodimer.</text>
</comment>
<dbReference type="GO" id="GO:1900705">
    <property type="term" value="P:negative regulation of siderophore biosynthetic process"/>
    <property type="evidence" value="ECO:0007669"/>
    <property type="project" value="TreeGrafter"/>
</dbReference>
<evidence type="ECO:0000256" key="10">
    <source>
        <dbReference type="ARBA" id="ARBA00023125"/>
    </source>
</evidence>
<dbReference type="InterPro" id="IPR002481">
    <property type="entry name" value="FUR"/>
</dbReference>
<evidence type="ECO:0000256" key="1">
    <source>
        <dbReference type="ARBA" id="ARBA00004496"/>
    </source>
</evidence>
<evidence type="ECO:0000256" key="12">
    <source>
        <dbReference type="PIRSR" id="PIRSR602481-1"/>
    </source>
</evidence>
<feature type="binding site" evidence="13">
    <location>
        <position position="118"/>
    </location>
    <ligand>
        <name>Fe cation</name>
        <dbReference type="ChEBI" id="CHEBI:24875"/>
    </ligand>
</feature>
<keyword evidence="8 12" id="KW-0862">Zinc</keyword>
<dbReference type="GO" id="GO:0008270">
    <property type="term" value="F:zinc ion binding"/>
    <property type="evidence" value="ECO:0007669"/>
    <property type="project" value="TreeGrafter"/>
</dbReference>
<protein>
    <recommendedName>
        <fullName evidence="4">Ferric uptake regulation protein</fullName>
    </recommendedName>
</protein>
<dbReference type="Proteomes" id="UP000247811">
    <property type="component" value="Unassembled WGS sequence"/>
</dbReference>
<feature type="binding site" evidence="12">
    <location>
        <position position="122"/>
    </location>
    <ligand>
        <name>Zn(2+)</name>
        <dbReference type="ChEBI" id="CHEBI:29105"/>
    </ligand>
</feature>
<reference evidence="14 15" key="1">
    <citation type="submission" date="2018-05" db="EMBL/GenBank/DDBJ databases">
        <title>Genomic Encyclopedia of Type Strains, Phase IV (KMG-IV): sequencing the most valuable type-strain genomes for metagenomic binning, comparative biology and taxonomic classification.</title>
        <authorList>
            <person name="Goeker M."/>
        </authorList>
    </citation>
    <scope>NUCLEOTIDE SEQUENCE [LARGE SCALE GENOMIC DNA]</scope>
    <source>
        <strain evidence="14 15">DSM 566</strain>
    </source>
</reference>
<comment type="similarity">
    <text evidence="2">Belongs to the Fur family.</text>
</comment>
<evidence type="ECO:0000256" key="5">
    <source>
        <dbReference type="ARBA" id="ARBA00022490"/>
    </source>
</evidence>
<gene>
    <name evidence="14" type="ORF">C7444_10731</name>
</gene>
<keyword evidence="15" id="KW-1185">Reference proteome</keyword>
<comment type="cofactor">
    <cofactor evidence="12">
        <name>Zn(2+)</name>
        <dbReference type="ChEBI" id="CHEBI:29105"/>
    </cofactor>
    <text evidence="12">Binds 1 zinc ion per subunit.</text>
</comment>
<dbReference type="GO" id="GO:0005829">
    <property type="term" value="C:cytosol"/>
    <property type="evidence" value="ECO:0007669"/>
    <property type="project" value="TreeGrafter"/>
</dbReference>
<dbReference type="Gene3D" id="3.30.1490.190">
    <property type="match status" value="1"/>
</dbReference>
<comment type="caution">
    <text evidence="14">The sequence shown here is derived from an EMBL/GenBank/DDBJ whole genome shotgun (WGS) entry which is preliminary data.</text>
</comment>
<keyword evidence="6" id="KW-0678">Repressor</keyword>
<comment type="subcellular location">
    <subcellularLocation>
        <location evidence="1">Cytoplasm</location>
    </subcellularLocation>
</comment>
<evidence type="ECO:0000313" key="15">
    <source>
        <dbReference type="Proteomes" id="UP000247811"/>
    </source>
</evidence>
<keyword evidence="9" id="KW-0805">Transcription regulation</keyword>
<dbReference type="FunFam" id="1.10.10.10:FF:000007">
    <property type="entry name" value="Ferric uptake regulation protein"/>
    <property type="match status" value="1"/>
</dbReference>
<sequence>MINNEREQIAFANLSWRPCDIANEINYHLLMLDVDQRLRDHGLKVTAPRVSVLDVLRQATGHLNADEVHARLGMAGLEIGRATVYRVLAQLEQVGLVQRSVLEAGRSVFEISRGPRHDHLVCTRCARVIDFSDAEIEARRIEAAGSKGFVVVDHRLVLLGHCAACRAVTGSV</sequence>
<dbReference type="InterPro" id="IPR036388">
    <property type="entry name" value="WH-like_DNA-bd_sf"/>
</dbReference>
<dbReference type="PANTHER" id="PTHR33202:SF2">
    <property type="entry name" value="FERRIC UPTAKE REGULATION PROTEIN"/>
    <property type="match status" value="1"/>
</dbReference>
<keyword evidence="10" id="KW-0238">DNA-binding</keyword>
<dbReference type="SUPFAM" id="SSF46785">
    <property type="entry name" value="Winged helix' DNA-binding domain"/>
    <property type="match status" value="1"/>
</dbReference>
<evidence type="ECO:0000256" key="4">
    <source>
        <dbReference type="ARBA" id="ARBA00020910"/>
    </source>
</evidence>
<evidence type="ECO:0000256" key="3">
    <source>
        <dbReference type="ARBA" id="ARBA00011738"/>
    </source>
</evidence>
<evidence type="ECO:0000256" key="2">
    <source>
        <dbReference type="ARBA" id="ARBA00007957"/>
    </source>
</evidence>
<evidence type="ECO:0000256" key="13">
    <source>
        <dbReference type="PIRSR" id="PIRSR602481-2"/>
    </source>
</evidence>
<dbReference type="Pfam" id="PF01475">
    <property type="entry name" value="FUR"/>
    <property type="match status" value="1"/>
</dbReference>
<evidence type="ECO:0000256" key="6">
    <source>
        <dbReference type="ARBA" id="ARBA00022491"/>
    </source>
</evidence>
<feature type="binding site" evidence="12">
    <location>
        <position position="165"/>
    </location>
    <ligand>
        <name>Zn(2+)</name>
        <dbReference type="ChEBI" id="CHEBI:29105"/>
    </ligand>
</feature>
<keyword evidence="13" id="KW-0408">Iron</keyword>
<organism evidence="14 15">
    <name type="scientific">Sphaerotilus hippei</name>
    <dbReference type="NCBI Taxonomy" id="744406"/>
    <lineage>
        <taxon>Bacteria</taxon>
        <taxon>Pseudomonadati</taxon>
        <taxon>Pseudomonadota</taxon>
        <taxon>Betaproteobacteria</taxon>
        <taxon>Burkholderiales</taxon>
        <taxon>Sphaerotilaceae</taxon>
        <taxon>Sphaerotilus</taxon>
    </lineage>
</organism>
<dbReference type="EMBL" id="QJJS01000007">
    <property type="protein sequence ID" value="PXW96125.1"/>
    <property type="molecule type" value="Genomic_DNA"/>
</dbReference>
<dbReference type="CDD" id="cd07153">
    <property type="entry name" value="Fur_like"/>
    <property type="match status" value="1"/>
</dbReference>
<feature type="binding site" evidence="13">
    <location>
        <position position="137"/>
    </location>
    <ligand>
        <name>Fe cation</name>
        <dbReference type="ChEBI" id="CHEBI:24875"/>
    </ligand>
</feature>
<comment type="cofactor">
    <cofactor evidence="13">
        <name>Mn(2+)</name>
        <dbReference type="ChEBI" id="CHEBI:29035"/>
    </cofactor>
    <cofactor evidence="13">
        <name>Fe(2+)</name>
        <dbReference type="ChEBI" id="CHEBI:29033"/>
    </cofactor>
    <text evidence="13">Binds 1 Mn(2+) or Fe(2+) ion per subunit.</text>
</comment>
<evidence type="ECO:0000256" key="11">
    <source>
        <dbReference type="ARBA" id="ARBA00023163"/>
    </source>
</evidence>
<evidence type="ECO:0000256" key="9">
    <source>
        <dbReference type="ARBA" id="ARBA00023015"/>
    </source>
</evidence>
<dbReference type="Gene3D" id="1.10.10.10">
    <property type="entry name" value="Winged helix-like DNA-binding domain superfamily/Winged helix DNA-binding domain"/>
    <property type="match status" value="1"/>
</dbReference>
<dbReference type="GO" id="GO:0045892">
    <property type="term" value="P:negative regulation of DNA-templated transcription"/>
    <property type="evidence" value="ECO:0007669"/>
    <property type="project" value="TreeGrafter"/>
</dbReference>
<evidence type="ECO:0000313" key="14">
    <source>
        <dbReference type="EMBL" id="PXW96125.1"/>
    </source>
</evidence>
<keyword evidence="7 12" id="KW-0479">Metal-binding</keyword>
<dbReference type="GO" id="GO:0003700">
    <property type="term" value="F:DNA-binding transcription factor activity"/>
    <property type="evidence" value="ECO:0007669"/>
    <property type="project" value="InterPro"/>
</dbReference>
<dbReference type="InterPro" id="IPR036390">
    <property type="entry name" value="WH_DNA-bd_sf"/>
</dbReference>
<proteinExistence type="inferred from homology"/>
<evidence type="ECO:0000256" key="8">
    <source>
        <dbReference type="ARBA" id="ARBA00022833"/>
    </source>
</evidence>
<dbReference type="GO" id="GO:0000976">
    <property type="term" value="F:transcription cis-regulatory region binding"/>
    <property type="evidence" value="ECO:0007669"/>
    <property type="project" value="TreeGrafter"/>
</dbReference>
<dbReference type="PANTHER" id="PTHR33202">
    <property type="entry name" value="ZINC UPTAKE REGULATION PROTEIN"/>
    <property type="match status" value="1"/>
</dbReference>
<accession>A0A318H188</accession>